<evidence type="ECO:0000313" key="4">
    <source>
        <dbReference type="EMBL" id="KAH7118476.1"/>
    </source>
</evidence>
<dbReference type="PROSITE" id="PS00463">
    <property type="entry name" value="ZN2_CY6_FUNGAL_1"/>
    <property type="match status" value="1"/>
</dbReference>
<comment type="caution">
    <text evidence="4">The sequence shown here is derived from an EMBL/GenBank/DDBJ whole genome shotgun (WGS) entry which is preliminary data.</text>
</comment>
<dbReference type="Gene3D" id="4.10.240.10">
    <property type="entry name" value="Zn(2)-C6 fungal-type DNA-binding domain"/>
    <property type="match status" value="1"/>
</dbReference>
<dbReference type="InterPro" id="IPR053178">
    <property type="entry name" value="Osmoadaptation_assoc"/>
</dbReference>
<feature type="domain" description="Zn(2)-C6 fungal-type" evidence="3">
    <location>
        <begin position="8"/>
        <end position="36"/>
    </location>
</feature>
<dbReference type="EMBL" id="JAGMUV010000027">
    <property type="protein sequence ID" value="KAH7118476.1"/>
    <property type="molecule type" value="Genomic_DNA"/>
</dbReference>
<keyword evidence="5" id="KW-1185">Reference proteome</keyword>
<evidence type="ECO:0000259" key="3">
    <source>
        <dbReference type="PROSITE" id="PS50048"/>
    </source>
</evidence>
<name>A0A9P9DFZ1_9HYPO</name>
<dbReference type="AlphaFoldDB" id="A0A9P9DFZ1"/>
<protein>
    <submittedName>
        <fullName evidence="4">N-terminal fungal transcription regulatory domain-containing protein</fullName>
    </submittedName>
</protein>
<dbReference type="GO" id="GO:0008270">
    <property type="term" value="F:zinc ion binding"/>
    <property type="evidence" value="ECO:0007669"/>
    <property type="project" value="InterPro"/>
</dbReference>
<reference evidence="4" key="1">
    <citation type="journal article" date="2021" name="Nat. Commun.">
        <title>Genetic determinants of endophytism in the Arabidopsis root mycobiome.</title>
        <authorList>
            <person name="Mesny F."/>
            <person name="Miyauchi S."/>
            <person name="Thiergart T."/>
            <person name="Pickel B."/>
            <person name="Atanasova L."/>
            <person name="Karlsson M."/>
            <person name="Huettel B."/>
            <person name="Barry K.W."/>
            <person name="Haridas S."/>
            <person name="Chen C."/>
            <person name="Bauer D."/>
            <person name="Andreopoulos W."/>
            <person name="Pangilinan J."/>
            <person name="LaButti K."/>
            <person name="Riley R."/>
            <person name="Lipzen A."/>
            <person name="Clum A."/>
            <person name="Drula E."/>
            <person name="Henrissat B."/>
            <person name="Kohler A."/>
            <person name="Grigoriev I.V."/>
            <person name="Martin F.M."/>
            <person name="Hacquard S."/>
        </authorList>
    </citation>
    <scope>NUCLEOTIDE SEQUENCE</scope>
    <source>
        <strain evidence="4">MPI-CAGE-AT-0147</strain>
    </source>
</reference>
<dbReference type="PANTHER" id="PTHR38111">
    <property type="entry name" value="ZN(2)-C6 FUNGAL-TYPE DOMAIN-CONTAINING PROTEIN-RELATED"/>
    <property type="match status" value="1"/>
</dbReference>
<feature type="region of interest" description="Disordered" evidence="2">
    <location>
        <begin position="54"/>
        <end position="82"/>
    </location>
</feature>
<gene>
    <name evidence="4" type="ORF">EDB81DRAFT_817632</name>
</gene>
<accession>A0A9P9DFZ1</accession>
<evidence type="ECO:0000313" key="5">
    <source>
        <dbReference type="Proteomes" id="UP000738349"/>
    </source>
</evidence>
<dbReference type="GO" id="GO:0000981">
    <property type="term" value="F:DNA-binding transcription factor activity, RNA polymerase II-specific"/>
    <property type="evidence" value="ECO:0007669"/>
    <property type="project" value="InterPro"/>
</dbReference>
<dbReference type="OrthoDB" id="4491390at2759"/>
<dbReference type="InterPro" id="IPR036864">
    <property type="entry name" value="Zn2-C6_fun-type_DNA-bd_sf"/>
</dbReference>
<dbReference type="SMART" id="SM00066">
    <property type="entry name" value="GAL4"/>
    <property type="match status" value="1"/>
</dbReference>
<dbReference type="Proteomes" id="UP000738349">
    <property type="component" value="Unassembled WGS sequence"/>
</dbReference>
<dbReference type="PANTHER" id="PTHR38111:SF9">
    <property type="entry name" value="ZN(2)-C6 FUNGAL-TYPE DOMAIN-CONTAINING PROTEIN"/>
    <property type="match status" value="1"/>
</dbReference>
<dbReference type="InterPro" id="IPR001138">
    <property type="entry name" value="Zn2Cys6_DnaBD"/>
</dbReference>
<organism evidence="4 5">
    <name type="scientific">Dactylonectria macrodidyma</name>
    <dbReference type="NCBI Taxonomy" id="307937"/>
    <lineage>
        <taxon>Eukaryota</taxon>
        <taxon>Fungi</taxon>
        <taxon>Dikarya</taxon>
        <taxon>Ascomycota</taxon>
        <taxon>Pezizomycotina</taxon>
        <taxon>Sordariomycetes</taxon>
        <taxon>Hypocreomycetidae</taxon>
        <taxon>Hypocreales</taxon>
        <taxon>Nectriaceae</taxon>
        <taxon>Dactylonectria</taxon>
    </lineage>
</organism>
<dbReference type="SUPFAM" id="SSF57701">
    <property type="entry name" value="Zn2/Cys6 DNA-binding domain"/>
    <property type="match status" value="1"/>
</dbReference>
<dbReference type="PROSITE" id="PS50048">
    <property type="entry name" value="ZN2_CY6_FUNGAL_2"/>
    <property type="match status" value="1"/>
</dbReference>
<evidence type="ECO:0000256" key="2">
    <source>
        <dbReference type="SAM" id="MobiDB-lite"/>
    </source>
</evidence>
<dbReference type="Pfam" id="PF00172">
    <property type="entry name" value="Zn_clus"/>
    <property type="match status" value="1"/>
</dbReference>
<evidence type="ECO:0000256" key="1">
    <source>
        <dbReference type="ARBA" id="ARBA00023242"/>
    </source>
</evidence>
<proteinExistence type="predicted"/>
<keyword evidence="1" id="KW-0539">Nucleus</keyword>
<sequence>MKIRKATVCSTCRSRKLGCDGKRPACSQCFLRGRQCPGYQANLIFRPPLVSHLPTAKRDDRQNSRTKRKKLKQHADPTEQRALTPGLAPTRAICWPLRDVISFCVQNFAPASELPLLSDDPKLSQSRICGSWIEVLPELVGRGESNLLPLAIRALGVSIAARGCDGWAPISDALEANCSALTTLQGALYRTRVSPSDELAAAVMCLFLSEKLLPTSNASSVVHAKGISDLIRLCRPDFYASGVPHKLFVGFRPVLILNAFDTRTSTFLATDEWKSEPFRLVPAVPLQALMNEAIEIPSILEKLDSSKLNPASTYPVAHEALFRFVEILDRLSRWYRSTQVSSGGPLWWPVSRTDGQTHLWFSNITVANCLTHLWAFWIICATQIRQLRAEFPGLMEQGIEVDGQAPESAHVSQKIIQESVRILQSVEFLTQDEMKLYGIASAALPLHTAWKVLDTINNSGTDTCSSSCQKVIERISSKGFGDVLMPRQYLEASRSVL</sequence>
<dbReference type="CDD" id="cd00067">
    <property type="entry name" value="GAL4"/>
    <property type="match status" value="1"/>
</dbReference>